<evidence type="ECO:0000313" key="4">
    <source>
        <dbReference type="Proteomes" id="UP000734854"/>
    </source>
</evidence>
<evidence type="ECO:0000259" key="2">
    <source>
        <dbReference type="Pfam" id="PF14372"/>
    </source>
</evidence>
<dbReference type="SUPFAM" id="SSF53098">
    <property type="entry name" value="Ribonuclease H-like"/>
    <property type="match status" value="1"/>
</dbReference>
<dbReference type="InterPro" id="IPR008906">
    <property type="entry name" value="HATC_C_dom"/>
</dbReference>
<name>A0A8J5KU44_ZINOF</name>
<dbReference type="GO" id="GO:0003677">
    <property type="term" value="F:DNA binding"/>
    <property type="evidence" value="ECO:0007669"/>
    <property type="project" value="InterPro"/>
</dbReference>
<keyword evidence="4" id="KW-1185">Reference proteome</keyword>
<dbReference type="EMBL" id="JACMSC010000012">
    <property type="protein sequence ID" value="KAG6495864.1"/>
    <property type="molecule type" value="Genomic_DNA"/>
</dbReference>
<feature type="domain" description="HAT C-terminal dimerisation" evidence="1">
    <location>
        <begin position="417"/>
        <end position="500"/>
    </location>
</feature>
<feature type="domain" description="hAT-like transposase RNase-H fold" evidence="2">
    <location>
        <begin position="254"/>
        <end position="359"/>
    </location>
</feature>
<dbReference type="PANTHER" id="PTHR23272:SF161">
    <property type="entry name" value="ZINC FINGER BED DOMAIN-CONTAINING PROTEIN RICESLEEPER 1-LIKE"/>
    <property type="match status" value="1"/>
</dbReference>
<dbReference type="InterPro" id="IPR025525">
    <property type="entry name" value="hAT-like_transposase_RNase-H"/>
</dbReference>
<dbReference type="Pfam" id="PF05699">
    <property type="entry name" value="Dimer_Tnp_hAT"/>
    <property type="match status" value="1"/>
</dbReference>
<dbReference type="Proteomes" id="UP000734854">
    <property type="component" value="Unassembled WGS sequence"/>
</dbReference>
<evidence type="ECO:0000259" key="1">
    <source>
        <dbReference type="Pfam" id="PF05699"/>
    </source>
</evidence>
<dbReference type="PANTHER" id="PTHR23272">
    <property type="entry name" value="BED FINGER-RELATED"/>
    <property type="match status" value="1"/>
</dbReference>
<dbReference type="Pfam" id="PF14372">
    <property type="entry name" value="hAT-like_RNase-H"/>
    <property type="match status" value="1"/>
</dbReference>
<gene>
    <name evidence="3" type="ORF">ZIOFF_043693</name>
</gene>
<accession>A0A8J5KU44</accession>
<organism evidence="3 4">
    <name type="scientific">Zingiber officinale</name>
    <name type="common">Ginger</name>
    <name type="synonym">Amomum zingiber</name>
    <dbReference type="NCBI Taxonomy" id="94328"/>
    <lineage>
        <taxon>Eukaryota</taxon>
        <taxon>Viridiplantae</taxon>
        <taxon>Streptophyta</taxon>
        <taxon>Embryophyta</taxon>
        <taxon>Tracheophyta</taxon>
        <taxon>Spermatophyta</taxon>
        <taxon>Magnoliopsida</taxon>
        <taxon>Liliopsida</taxon>
        <taxon>Zingiberales</taxon>
        <taxon>Zingiberaceae</taxon>
        <taxon>Zingiber</taxon>
    </lineage>
</organism>
<protein>
    <recommendedName>
        <fullName evidence="5">Transposase</fullName>
    </recommendedName>
</protein>
<dbReference type="GO" id="GO:0046983">
    <property type="term" value="F:protein dimerization activity"/>
    <property type="evidence" value="ECO:0007669"/>
    <property type="project" value="InterPro"/>
</dbReference>
<dbReference type="AlphaFoldDB" id="A0A8J5KU44"/>
<evidence type="ECO:0008006" key="5">
    <source>
        <dbReference type="Google" id="ProtNLM"/>
    </source>
</evidence>
<comment type="caution">
    <text evidence="3">The sequence shown here is derived from an EMBL/GenBank/DDBJ whole genome shotgun (WGS) entry which is preliminary data.</text>
</comment>
<evidence type="ECO:0000313" key="3">
    <source>
        <dbReference type="EMBL" id="KAG6495864.1"/>
    </source>
</evidence>
<sequence length="689" mass="79689">MLSVGMVQEDSEVDFGLPVIFLPVNNVLEPQYLIFGRRKTEPESYFKLEEYSGGDYKFIPRWREEMARIGQRYIFRRVQECNPKLSHYKNNQDYGRNYPLVNNTSEPQYLIFGVRKREPGSYFKLEEYSGGDYKFIHYITNLIRNAVVFIHSSPSRLNKFREFAILAKFSSTSTVPMDVKTRWDATYKMLEVALKYRRVFERMTEEWLTFMNYFRQKDDKGKERIGPPNADDWEISKAFVHFLKKFYDATLELSASKSPTSQLLYQTMIALQVEIDRKRHDDSNPILKEVACAMKLKFDKYWGNWNDINPLIFIGNILDPRNKLQMMKVIVRKLGGTPTSVKEFVDSVKQSLVTLWMEYKGINDILNVESQDMQIECDDGYGGTSGGGGPGGGLCDELFDDVETQNEEEQLQEISNEVDKYLADEIEKRSNQSFNLLEWWKGSETRYPILSMFAKDVFSIPCSTVASESAFSLGKRIVDPFRSSLSPKMVEALICTSDWLRAEEFSFWKDPTDDDLELYKEIEEIEKIDGGLQEVLQVKYTEIFFYEVPRGAMQAYREAMENFDSNVNTTQVNNASEPQYLIFGRRKREPGSYFKLEEYSGGDYKFIHYLTNHELGCTLLAMVQEGSEVNSDLQVIFLPVSDDTESTTRRNRSIIFSRGAKGSPRVTLNLRSTVKETTSLTTLDALDAC</sequence>
<reference evidence="3 4" key="1">
    <citation type="submission" date="2020-08" db="EMBL/GenBank/DDBJ databases">
        <title>Plant Genome Project.</title>
        <authorList>
            <person name="Zhang R.-G."/>
        </authorList>
    </citation>
    <scope>NUCLEOTIDE SEQUENCE [LARGE SCALE GENOMIC DNA]</scope>
    <source>
        <tissue evidence="3">Rhizome</tissue>
    </source>
</reference>
<proteinExistence type="predicted"/>
<dbReference type="InterPro" id="IPR012337">
    <property type="entry name" value="RNaseH-like_sf"/>
</dbReference>